<evidence type="ECO:0000313" key="1">
    <source>
        <dbReference type="EMBL" id="RLE06606.1"/>
    </source>
</evidence>
<sequence length="225" mass="25412">RSEVKINSIDALRVDGHYTPAQGRVEIFTILVLHQNNQAKLMVGSGIVKEQYPNFSPVMEKIFNSITLADTGQTTTPRQTQQQTQRYTSGQYKFSFDYPQGWQVSEQQGTVSVVHPQNLAWVSIWRITQNVDPQNYLQNLEFQIKQQYQNFTVTERKRTTINGVSVLITIAESTSPQGEAQVNGILVFYENNQAKLGVVSAGLKEQYDNLSPILNQIIGSITLLM</sequence>
<dbReference type="Gene3D" id="3.40.1000.10">
    <property type="entry name" value="Mog1/PsbP, alpha/beta/alpha sandwich"/>
    <property type="match status" value="1"/>
</dbReference>
<comment type="caution">
    <text evidence="1">The sequence shown here is derived from an EMBL/GenBank/DDBJ whole genome shotgun (WGS) entry which is preliminary data.</text>
</comment>
<accession>A0A497E3V9</accession>
<protein>
    <recommendedName>
        <fullName evidence="3">DUF1795 domain-containing protein</fullName>
    </recommendedName>
</protein>
<dbReference type="Proteomes" id="UP000279422">
    <property type="component" value="Unassembled WGS sequence"/>
</dbReference>
<evidence type="ECO:0000313" key="2">
    <source>
        <dbReference type="Proteomes" id="UP000279422"/>
    </source>
</evidence>
<dbReference type="AlphaFoldDB" id="A0A497E3V9"/>
<evidence type="ECO:0008006" key="3">
    <source>
        <dbReference type="Google" id="ProtNLM"/>
    </source>
</evidence>
<gene>
    <name evidence="1" type="ORF">DRJ00_09470</name>
</gene>
<feature type="non-terminal residue" evidence="1">
    <location>
        <position position="1"/>
    </location>
</feature>
<organism evidence="1 2">
    <name type="scientific">Aerophobetes bacterium</name>
    <dbReference type="NCBI Taxonomy" id="2030807"/>
    <lineage>
        <taxon>Bacteria</taxon>
        <taxon>Candidatus Aerophobota</taxon>
    </lineage>
</organism>
<proteinExistence type="predicted"/>
<dbReference type="EMBL" id="QMPZ01000245">
    <property type="protein sequence ID" value="RLE06606.1"/>
    <property type="molecule type" value="Genomic_DNA"/>
</dbReference>
<reference evidence="1 2" key="1">
    <citation type="submission" date="2018-06" db="EMBL/GenBank/DDBJ databases">
        <title>Extensive metabolic versatility and redundancy in microbially diverse, dynamic hydrothermal sediments.</title>
        <authorList>
            <person name="Dombrowski N."/>
            <person name="Teske A."/>
            <person name="Baker B.J."/>
        </authorList>
    </citation>
    <scope>NUCLEOTIDE SEQUENCE [LARGE SCALE GENOMIC DNA]</scope>
    <source>
        <strain evidence="1">B47_G16</strain>
    </source>
</reference>
<name>A0A497E3V9_UNCAE</name>